<dbReference type="PANTHER" id="PTHR23151:SF90">
    <property type="entry name" value="DIHYDROLIPOYLLYSINE-RESIDUE ACETYLTRANSFERASE COMPONENT OF PYRUVATE DEHYDROGENASE COMPLEX, MITOCHONDRIAL-RELATED"/>
    <property type="match status" value="1"/>
</dbReference>
<accession>F0WCJ5</accession>
<feature type="compositionally biased region" description="Basic and acidic residues" evidence="1">
    <location>
        <begin position="158"/>
        <end position="170"/>
    </location>
</feature>
<evidence type="ECO:0000256" key="1">
    <source>
        <dbReference type="SAM" id="MobiDB-lite"/>
    </source>
</evidence>
<dbReference type="Pfam" id="PF00364">
    <property type="entry name" value="Biotin_lipoyl"/>
    <property type="match status" value="1"/>
</dbReference>
<dbReference type="InterPro" id="IPR045257">
    <property type="entry name" value="E2/Pdx1"/>
</dbReference>
<dbReference type="GO" id="GO:0005739">
    <property type="term" value="C:mitochondrion"/>
    <property type="evidence" value="ECO:0007669"/>
    <property type="project" value="TreeGrafter"/>
</dbReference>
<organism evidence="3">
    <name type="scientific">Albugo laibachii Nc14</name>
    <dbReference type="NCBI Taxonomy" id="890382"/>
    <lineage>
        <taxon>Eukaryota</taxon>
        <taxon>Sar</taxon>
        <taxon>Stramenopiles</taxon>
        <taxon>Oomycota</taxon>
        <taxon>Peronosporomycetes</taxon>
        <taxon>Albuginales</taxon>
        <taxon>Albuginaceae</taxon>
        <taxon>Albugo</taxon>
    </lineage>
</organism>
<gene>
    <name evidence="3" type="primary">AlNc14C59G4375</name>
    <name evidence="3" type="ORF">ALNC14_050550</name>
</gene>
<dbReference type="SUPFAM" id="SSF51230">
    <property type="entry name" value="Single hybrid motif"/>
    <property type="match status" value="1"/>
</dbReference>
<dbReference type="InterPro" id="IPR011053">
    <property type="entry name" value="Single_hybrid_motif"/>
</dbReference>
<feature type="domain" description="Lipoyl-binding" evidence="2">
    <location>
        <begin position="75"/>
        <end position="132"/>
    </location>
</feature>
<dbReference type="GO" id="GO:0006086">
    <property type="term" value="P:pyruvate decarboxylation to acetyl-CoA"/>
    <property type="evidence" value="ECO:0007669"/>
    <property type="project" value="InterPro"/>
</dbReference>
<dbReference type="GO" id="GO:0045254">
    <property type="term" value="C:pyruvate dehydrogenase complex"/>
    <property type="evidence" value="ECO:0007669"/>
    <property type="project" value="InterPro"/>
</dbReference>
<feature type="region of interest" description="Disordered" evidence="1">
    <location>
        <begin position="158"/>
        <end position="191"/>
    </location>
</feature>
<evidence type="ECO:0000259" key="2">
    <source>
        <dbReference type="Pfam" id="PF00364"/>
    </source>
</evidence>
<name>F0WCJ5_9STRA</name>
<dbReference type="InterPro" id="IPR000089">
    <property type="entry name" value="Biotin_lipoyl"/>
</dbReference>
<evidence type="ECO:0000313" key="3">
    <source>
        <dbReference type="EMBL" id="CCA18912.1"/>
    </source>
</evidence>
<sequence>MFAGRFLVSRTYWTRDSLNVISRSLPRSKRCRGEHYKLLYSTKESKETLPSHIKLRMPDLHFEQLSSSGKVGCKLREWFIEEGDCVKENDPLCQIETPDLVFTLEAGDGGYVAKICLQPSNEDIAVGRPLAVFVPSKDEIAPFLACLEELPHLIEGYRPESTEKGKKLSEDTADANTTEENSKKESDEKESTKILRLLKQMEKEGKISDEKILKALKSLARKGNEQLYVTYRASFSADAKDFDTDYFIENALEVAEESLKDTQVGDK</sequence>
<dbReference type="CDD" id="cd06849">
    <property type="entry name" value="lipoyl_domain"/>
    <property type="match status" value="1"/>
</dbReference>
<dbReference type="EMBL" id="FR824104">
    <property type="protein sequence ID" value="CCA18912.1"/>
    <property type="molecule type" value="Genomic_DNA"/>
</dbReference>
<dbReference type="HOGENOM" id="CLU_091536_0_0_1"/>
<dbReference type="AlphaFoldDB" id="F0WCJ5"/>
<protein>
    <submittedName>
        <fullName evidence="3">Uncharacterized protein AlNc14C59G4375</fullName>
    </submittedName>
</protein>
<dbReference type="PANTHER" id="PTHR23151">
    <property type="entry name" value="DIHYDROLIPOAMIDE ACETYL/SUCCINYL-TRANSFERASE-RELATED"/>
    <property type="match status" value="1"/>
</dbReference>
<reference evidence="3" key="2">
    <citation type="submission" date="2011-02" db="EMBL/GenBank/DDBJ databases">
        <authorList>
            <person name="MacLean D."/>
        </authorList>
    </citation>
    <scope>NUCLEOTIDE SEQUENCE</scope>
</reference>
<reference evidence="3" key="1">
    <citation type="journal article" date="2011" name="PLoS Biol.">
        <title>Gene gain and loss during evolution of obligate parasitism in the white rust pathogen of Arabidopsis thaliana.</title>
        <authorList>
            <person name="Kemen E."/>
            <person name="Gardiner A."/>
            <person name="Schultz-Larsen T."/>
            <person name="Kemen A.C."/>
            <person name="Balmuth A.L."/>
            <person name="Robert-Seilaniantz A."/>
            <person name="Bailey K."/>
            <person name="Holub E."/>
            <person name="Studholme D.J."/>
            <person name="Maclean D."/>
            <person name="Jones J.D."/>
        </authorList>
    </citation>
    <scope>NUCLEOTIDE SEQUENCE</scope>
</reference>
<proteinExistence type="predicted"/>
<feature type="compositionally biased region" description="Basic and acidic residues" evidence="1">
    <location>
        <begin position="180"/>
        <end position="191"/>
    </location>
</feature>
<dbReference type="Gene3D" id="2.40.50.100">
    <property type="match status" value="1"/>
</dbReference>